<evidence type="ECO:0000313" key="1">
    <source>
        <dbReference type="EMBL" id="KAH7967140.1"/>
    </source>
</evidence>
<gene>
    <name evidence="1" type="ORF">HPB49_023017</name>
</gene>
<protein>
    <submittedName>
        <fullName evidence="1">Uncharacterized protein</fullName>
    </submittedName>
</protein>
<dbReference type="Proteomes" id="UP000821865">
    <property type="component" value="Chromosome 2"/>
</dbReference>
<proteinExistence type="predicted"/>
<accession>A0ACB8DGM3</accession>
<name>A0ACB8DGM3_DERSI</name>
<comment type="caution">
    <text evidence="1">The sequence shown here is derived from an EMBL/GenBank/DDBJ whole genome shotgun (WGS) entry which is preliminary data.</text>
</comment>
<reference evidence="1" key="1">
    <citation type="submission" date="2020-05" db="EMBL/GenBank/DDBJ databases">
        <title>Large-scale comparative analyses of tick genomes elucidate their genetic diversity and vector capacities.</title>
        <authorList>
            <person name="Jia N."/>
            <person name="Wang J."/>
            <person name="Shi W."/>
            <person name="Du L."/>
            <person name="Sun Y."/>
            <person name="Zhan W."/>
            <person name="Jiang J."/>
            <person name="Wang Q."/>
            <person name="Zhang B."/>
            <person name="Ji P."/>
            <person name="Sakyi L.B."/>
            <person name="Cui X."/>
            <person name="Yuan T."/>
            <person name="Jiang B."/>
            <person name="Yang W."/>
            <person name="Lam T.T.-Y."/>
            <person name="Chang Q."/>
            <person name="Ding S."/>
            <person name="Wang X."/>
            <person name="Zhu J."/>
            <person name="Ruan X."/>
            <person name="Zhao L."/>
            <person name="Wei J."/>
            <person name="Que T."/>
            <person name="Du C."/>
            <person name="Cheng J."/>
            <person name="Dai P."/>
            <person name="Han X."/>
            <person name="Huang E."/>
            <person name="Gao Y."/>
            <person name="Liu J."/>
            <person name="Shao H."/>
            <person name="Ye R."/>
            <person name="Li L."/>
            <person name="Wei W."/>
            <person name="Wang X."/>
            <person name="Wang C."/>
            <person name="Yang T."/>
            <person name="Huo Q."/>
            <person name="Li W."/>
            <person name="Guo W."/>
            <person name="Chen H."/>
            <person name="Zhou L."/>
            <person name="Ni X."/>
            <person name="Tian J."/>
            <person name="Zhou Y."/>
            <person name="Sheng Y."/>
            <person name="Liu T."/>
            <person name="Pan Y."/>
            <person name="Xia L."/>
            <person name="Li J."/>
            <person name="Zhao F."/>
            <person name="Cao W."/>
        </authorList>
    </citation>
    <scope>NUCLEOTIDE SEQUENCE</scope>
    <source>
        <strain evidence="1">Dsil-2018</strain>
    </source>
</reference>
<evidence type="ECO:0000313" key="2">
    <source>
        <dbReference type="Proteomes" id="UP000821865"/>
    </source>
</evidence>
<organism evidence="1 2">
    <name type="scientific">Dermacentor silvarum</name>
    <name type="common">Tick</name>
    <dbReference type="NCBI Taxonomy" id="543639"/>
    <lineage>
        <taxon>Eukaryota</taxon>
        <taxon>Metazoa</taxon>
        <taxon>Ecdysozoa</taxon>
        <taxon>Arthropoda</taxon>
        <taxon>Chelicerata</taxon>
        <taxon>Arachnida</taxon>
        <taxon>Acari</taxon>
        <taxon>Parasitiformes</taxon>
        <taxon>Ixodida</taxon>
        <taxon>Ixodoidea</taxon>
        <taxon>Ixodidae</taxon>
        <taxon>Rhipicephalinae</taxon>
        <taxon>Dermacentor</taxon>
    </lineage>
</organism>
<dbReference type="EMBL" id="CM023471">
    <property type="protein sequence ID" value="KAH7967140.1"/>
    <property type="molecule type" value="Genomic_DNA"/>
</dbReference>
<sequence length="741" mass="81561">MRKLTDSEIMRIQDGMAVMSPLVGDYSGDRHQLHKLVTLSLASAGSFVLLLAIFPLLVGTTARRSDESWYASVDAGDTNSSFGNGLRRSLDYAAAKPCDDFYAFVCGHWPRAFPQLAHQFHLLDNHVRVAALRRVAALAWGAVNMTVTEKVGRALVTCLAEHESEHDHSNVVAQLLHSLGVDWPSLRAVANRTRTFNFLQVFLTLSQNMGLPLFFQVGVRCSSQPHVCRSELKFRVNFLPELDLRHPNRTVLTLSPGWLQASLADNGSISSALFLAAVYGRDDLSQRLQNVHRRVELAAAALHQNAHHQAPFYTTVEGVGGFSRYLPSAEVLLAMINLNFREKNQVTLTDDVYVTGGGKSAFRLAAMFAAEVAFDDAEAAGAFVSTLLLRYLAVPSSAKLSSMLQMSKYRCFELVQDVAPHAMSLFLAEGIVPTSNIDIVHSVIGNIRKVLETSLAILPEAERKNASAKLHEIEDVVQVPDDLHDEALLERHYASLPVFRSPFIRSYLSALRGRADRAKASLHRRVSTARRMSHRLPMLAAKPLLLPFYGLLFVPVASMLPPILVRESPEATYAGLGHLVARELVSALHLSASEAARNGLLVNRRFAAAVSNTITCLHQSPSPSQARRQVGAAAHQRIEEVYADVVGLQAAMRALRAATPSYRPLEKTAVIQDWTSAQLFYLSACFKWCAFDTNEVVGTVGSHRERCNLPVAEEPGFLAAFNCSANSKMARERKGCFRHAL</sequence>
<keyword evidence="2" id="KW-1185">Reference proteome</keyword>